<dbReference type="InterPro" id="IPR001242">
    <property type="entry name" value="Condensation_dom"/>
</dbReference>
<dbReference type="Gene3D" id="3.30.559.10">
    <property type="entry name" value="Chloramphenicol acetyltransferase-like domain"/>
    <property type="match status" value="1"/>
</dbReference>
<evidence type="ECO:0000259" key="1">
    <source>
        <dbReference type="Pfam" id="PF00668"/>
    </source>
</evidence>
<dbReference type="GO" id="GO:0009239">
    <property type="term" value="P:enterobactin biosynthetic process"/>
    <property type="evidence" value="ECO:0007669"/>
    <property type="project" value="TreeGrafter"/>
</dbReference>
<evidence type="ECO:0000313" key="3">
    <source>
        <dbReference type="Proteomes" id="UP000761380"/>
    </source>
</evidence>
<feature type="domain" description="Condensation" evidence="1">
    <location>
        <begin position="224"/>
        <end position="455"/>
    </location>
</feature>
<sequence length="623" mass="71482">MNRGILLMADERRTFAELDSTTQIFLECIYGAQKGMHGLAAKTIQYVRELNNREESLLGAKANVNTSGAVLQTLYKIKGKILPLKFNMAVNKMMAVEEAWRLNYCPLNNRTVAVVFTERREFPTIVFRNLEDVPEDELDGTLRKIMETEMRQGFDLKHDLLIRFVILHTGADEYAVIVTAVQAVLNGLNIHNLFRLAQGENIQPTASRDNGLVMTEKMAEPVMNYWSKVLSGLPPLPKVPYMRKGGEKTDSRQNSYVIRIPLDIQSDLRKQAKDNKMMLMSILHTAWSFLLQQENECQDLAYCLLVPRSQGEGAEPSLVPMRMQIEDGSTVQEIITKAFQQFVISKPYAALARRDIASLVGSWENNFDHFLNFVDFFQSGKTYVEVKGCLEGSVVLQNSMDVRNVRLALRFSADEGQVWLKFVYREKLFMDADIRMLANHYLLVLQQLLTDWNLSYAEFLPRLQNRWKQEIQQIPPEDSRKILQDYISRLSLLQECDRGLIQLFMRDAKLSTRFEGDRIAEKEIEENAVFLVKGKVARCLETGDGWYNALDIRGETSWINELALLPDRKCHLSAEVLTEQAVLLTVPLSALQRLTEASPQLAKNIIQHTVRQLESYQKLWMQS</sequence>
<name>A0A927ZRE7_SELRU</name>
<organism evidence="2 3">
    <name type="scientific">Selenomonas ruminantium</name>
    <dbReference type="NCBI Taxonomy" id="971"/>
    <lineage>
        <taxon>Bacteria</taxon>
        <taxon>Bacillati</taxon>
        <taxon>Bacillota</taxon>
        <taxon>Negativicutes</taxon>
        <taxon>Selenomonadales</taxon>
        <taxon>Selenomonadaceae</taxon>
        <taxon>Selenomonas</taxon>
    </lineage>
</organism>
<dbReference type="Proteomes" id="UP000761380">
    <property type="component" value="Unassembled WGS sequence"/>
</dbReference>
<dbReference type="InterPro" id="IPR018490">
    <property type="entry name" value="cNMP-bd_dom_sf"/>
</dbReference>
<dbReference type="GO" id="GO:0043041">
    <property type="term" value="P:amino acid activation for nonribosomal peptide biosynthetic process"/>
    <property type="evidence" value="ECO:0007669"/>
    <property type="project" value="TreeGrafter"/>
</dbReference>
<dbReference type="SUPFAM" id="SSF52777">
    <property type="entry name" value="CoA-dependent acyltransferases"/>
    <property type="match status" value="2"/>
</dbReference>
<accession>A0A927ZRE7</accession>
<dbReference type="Gene3D" id="3.30.559.30">
    <property type="entry name" value="Nonribosomal peptide synthetase, condensation domain"/>
    <property type="match status" value="1"/>
</dbReference>
<dbReference type="InterPro" id="IPR014710">
    <property type="entry name" value="RmlC-like_jellyroll"/>
</dbReference>
<protein>
    <recommendedName>
        <fullName evidence="1">Condensation domain-containing protein</fullName>
    </recommendedName>
</protein>
<proteinExistence type="predicted"/>
<dbReference type="PANTHER" id="PTHR45527:SF1">
    <property type="entry name" value="FATTY ACID SYNTHASE"/>
    <property type="match status" value="1"/>
</dbReference>
<dbReference type="GO" id="GO:0005829">
    <property type="term" value="C:cytosol"/>
    <property type="evidence" value="ECO:0007669"/>
    <property type="project" value="TreeGrafter"/>
</dbReference>
<dbReference type="EMBL" id="SVBY01000039">
    <property type="protein sequence ID" value="MBE6092826.1"/>
    <property type="molecule type" value="Genomic_DNA"/>
</dbReference>
<comment type="caution">
    <text evidence="2">The sequence shown here is derived from an EMBL/GenBank/DDBJ whole genome shotgun (WGS) entry which is preliminary data.</text>
</comment>
<dbReference type="AlphaFoldDB" id="A0A927ZRE7"/>
<dbReference type="GO" id="GO:0009366">
    <property type="term" value="C:enterobactin synthetase complex"/>
    <property type="evidence" value="ECO:0007669"/>
    <property type="project" value="TreeGrafter"/>
</dbReference>
<dbReference type="GO" id="GO:0008610">
    <property type="term" value="P:lipid biosynthetic process"/>
    <property type="evidence" value="ECO:0007669"/>
    <property type="project" value="UniProtKB-ARBA"/>
</dbReference>
<gene>
    <name evidence="2" type="ORF">E7201_06620</name>
</gene>
<dbReference type="PANTHER" id="PTHR45527">
    <property type="entry name" value="NONRIBOSOMAL PEPTIDE SYNTHETASE"/>
    <property type="match status" value="1"/>
</dbReference>
<dbReference type="InterPro" id="IPR023213">
    <property type="entry name" value="CAT-like_dom_sf"/>
</dbReference>
<evidence type="ECO:0000313" key="2">
    <source>
        <dbReference type="EMBL" id="MBE6092826.1"/>
    </source>
</evidence>
<dbReference type="GO" id="GO:0031177">
    <property type="term" value="F:phosphopantetheine binding"/>
    <property type="evidence" value="ECO:0007669"/>
    <property type="project" value="TreeGrafter"/>
</dbReference>
<dbReference type="Gene3D" id="2.60.120.10">
    <property type="entry name" value="Jelly Rolls"/>
    <property type="match status" value="1"/>
</dbReference>
<dbReference type="SUPFAM" id="SSF51206">
    <property type="entry name" value="cAMP-binding domain-like"/>
    <property type="match status" value="1"/>
</dbReference>
<dbReference type="GO" id="GO:0047527">
    <property type="term" value="F:2,3-dihydroxybenzoate-serine ligase activity"/>
    <property type="evidence" value="ECO:0007669"/>
    <property type="project" value="TreeGrafter"/>
</dbReference>
<dbReference type="Pfam" id="PF00668">
    <property type="entry name" value="Condensation"/>
    <property type="match status" value="1"/>
</dbReference>
<reference evidence="2" key="1">
    <citation type="submission" date="2019-04" db="EMBL/GenBank/DDBJ databases">
        <title>Evolution of Biomass-Degrading Anaerobic Consortia Revealed by Metagenomics.</title>
        <authorList>
            <person name="Peng X."/>
        </authorList>
    </citation>
    <scope>NUCLEOTIDE SEQUENCE</scope>
    <source>
        <strain evidence="2">SIG240</strain>
    </source>
</reference>